<keyword evidence="1" id="KW-0812">Transmembrane</keyword>
<reference evidence="2 3" key="1">
    <citation type="submission" date="2024-10" db="EMBL/GenBank/DDBJ databases">
        <authorList>
            <person name="Ratan Roy A."/>
            <person name="Morales Sandoval P.H."/>
            <person name="De Los Santos Villalobos S."/>
            <person name="Chakraborty S."/>
            <person name="Mukherjee J."/>
        </authorList>
    </citation>
    <scope>NUCLEOTIDE SEQUENCE [LARGE SCALE GENOMIC DNA]</scope>
    <source>
        <strain evidence="2 3">S1</strain>
    </source>
</reference>
<feature type="transmembrane region" description="Helical" evidence="1">
    <location>
        <begin position="132"/>
        <end position="150"/>
    </location>
</feature>
<keyword evidence="1" id="KW-1133">Transmembrane helix</keyword>
<name>A0ABW6IJY4_9CYAN</name>
<evidence type="ECO:0000313" key="3">
    <source>
        <dbReference type="Proteomes" id="UP001600165"/>
    </source>
</evidence>
<dbReference type="InterPro" id="IPR046052">
    <property type="entry name" value="DUF6010"/>
</dbReference>
<keyword evidence="3" id="KW-1185">Reference proteome</keyword>
<dbReference type="Pfam" id="PF19473">
    <property type="entry name" value="DUF6010"/>
    <property type="match status" value="1"/>
</dbReference>
<dbReference type="EMBL" id="JBHZOL010000113">
    <property type="protein sequence ID" value="MFE4108538.1"/>
    <property type="molecule type" value="Genomic_DNA"/>
</dbReference>
<gene>
    <name evidence="2" type="ORF">ACFVKH_19855</name>
</gene>
<protein>
    <submittedName>
        <fullName evidence="2">DUF6010 family protein</fullName>
    </submittedName>
</protein>
<feature type="transmembrane region" description="Helical" evidence="1">
    <location>
        <begin position="109"/>
        <end position="126"/>
    </location>
</feature>
<dbReference type="Gene3D" id="1.10.357.10">
    <property type="entry name" value="Tetracycline Repressor, domain 2"/>
    <property type="match status" value="1"/>
</dbReference>
<evidence type="ECO:0000256" key="1">
    <source>
        <dbReference type="SAM" id="Phobius"/>
    </source>
</evidence>
<accession>A0ABW6IJY4</accession>
<evidence type="ECO:0000313" key="2">
    <source>
        <dbReference type="EMBL" id="MFE4108538.1"/>
    </source>
</evidence>
<sequence length="204" mass="22316">MGIKPPSIYKHINGNDELRRAVAIAGLCRLTVYLNGQIRGVENHQDLIRAIAFGIRQFFHEYPALHAVITATPIENDSDYEAAKQAFILGAGLFLVIVRTRSQSEKRNLAISLIITALIYVGFAVAGNAAPAWLAIEAVGVAIYTGLAGLGWRYSKVWLAAGWLAHPLWDTGLHLVENQVKLVLIWYALACTSFDLLVALYGSS</sequence>
<feature type="transmembrane region" description="Helical" evidence="1">
    <location>
        <begin position="182"/>
        <end position="202"/>
    </location>
</feature>
<keyword evidence="1" id="KW-0472">Membrane</keyword>
<proteinExistence type="predicted"/>
<dbReference type="Proteomes" id="UP001600165">
    <property type="component" value="Unassembled WGS sequence"/>
</dbReference>
<comment type="caution">
    <text evidence="2">The sequence shown here is derived from an EMBL/GenBank/DDBJ whole genome shotgun (WGS) entry which is preliminary data.</text>
</comment>
<organism evidence="2 3">
    <name type="scientific">Almyronema epifaneia S1</name>
    <dbReference type="NCBI Taxonomy" id="2991925"/>
    <lineage>
        <taxon>Bacteria</taxon>
        <taxon>Bacillati</taxon>
        <taxon>Cyanobacteriota</taxon>
        <taxon>Cyanophyceae</taxon>
        <taxon>Nodosilineales</taxon>
        <taxon>Nodosilineaceae</taxon>
        <taxon>Almyronema</taxon>
        <taxon>Almyronema epifaneia</taxon>
    </lineage>
</organism>